<comment type="caution">
    <text evidence="2">The sequence shown here is derived from an EMBL/GenBank/DDBJ whole genome shotgun (WGS) entry which is preliminary data.</text>
</comment>
<keyword evidence="1" id="KW-0732">Signal</keyword>
<accession>A0ABT8DJ95</accession>
<dbReference type="RefSeq" id="WP_290255494.1">
    <property type="nucleotide sequence ID" value="NZ_JAUGQQ010000015.1"/>
</dbReference>
<sequence length="284" mass="32106">MKTLKYIFAILILSPSFISCSDDNEETPMEPNPVEGLNKIYEFPSADHIVEIYSDKSALEVGYNEISIRIKDLAADKYLINAAATWMPMMHMEMMTHSAPHSTLDNSAESSVYKGYIVFQMAGNASEYWDLTLNYTLNGEQITETHQISVTEPTDGLKKVQVFMGSDDSRYVLAYLNPKKPQVAVNDFQAVLYKMEDMMTFPVVENFKITVDPRMPGMGNHSSPNNEDLTYSAADQLYNGKLSLTMTGYWKINLKLLNENGEVLKGEDVTESNPESSLYFELEF</sequence>
<evidence type="ECO:0000313" key="2">
    <source>
        <dbReference type="EMBL" id="MDN3725403.1"/>
    </source>
</evidence>
<evidence type="ECO:0008006" key="4">
    <source>
        <dbReference type="Google" id="ProtNLM"/>
    </source>
</evidence>
<evidence type="ECO:0000256" key="1">
    <source>
        <dbReference type="SAM" id="SignalP"/>
    </source>
</evidence>
<dbReference type="PROSITE" id="PS51257">
    <property type="entry name" value="PROKAR_LIPOPROTEIN"/>
    <property type="match status" value="1"/>
</dbReference>
<reference evidence="2 3" key="1">
    <citation type="submission" date="2023-06" db="EMBL/GenBank/DDBJ databases">
        <authorList>
            <person name="Ye Y.-Q."/>
            <person name="Du Z.-J."/>
        </authorList>
    </citation>
    <scope>NUCLEOTIDE SEQUENCE [LARGE SCALE GENOMIC DNA]</scope>
    <source>
        <strain evidence="2 3">SDUM287046</strain>
    </source>
</reference>
<organism evidence="2 3">
    <name type="scientific">Aequorivita aurantiaca</name>
    <dbReference type="NCBI Taxonomy" id="3053356"/>
    <lineage>
        <taxon>Bacteria</taxon>
        <taxon>Pseudomonadati</taxon>
        <taxon>Bacteroidota</taxon>
        <taxon>Flavobacteriia</taxon>
        <taxon>Flavobacteriales</taxon>
        <taxon>Flavobacteriaceae</taxon>
        <taxon>Aequorivita</taxon>
    </lineage>
</organism>
<dbReference type="EMBL" id="JAUGQQ010000015">
    <property type="protein sequence ID" value="MDN3725403.1"/>
    <property type="molecule type" value="Genomic_DNA"/>
</dbReference>
<dbReference type="Proteomes" id="UP001244787">
    <property type="component" value="Unassembled WGS sequence"/>
</dbReference>
<feature type="chain" id="PRO_5047453205" description="YtkA-like domain-containing protein" evidence="1">
    <location>
        <begin position="22"/>
        <end position="284"/>
    </location>
</feature>
<evidence type="ECO:0000313" key="3">
    <source>
        <dbReference type="Proteomes" id="UP001244787"/>
    </source>
</evidence>
<feature type="signal peptide" evidence="1">
    <location>
        <begin position="1"/>
        <end position="21"/>
    </location>
</feature>
<protein>
    <recommendedName>
        <fullName evidence="4">YtkA-like domain-containing protein</fullName>
    </recommendedName>
</protein>
<proteinExistence type="predicted"/>
<gene>
    <name evidence="2" type="ORF">QRD02_13525</name>
</gene>
<keyword evidence="3" id="KW-1185">Reference proteome</keyword>
<name>A0ABT8DJ95_9FLAO</name>